<sequence length="1009" mass="112116">MAKDPPYTYRGALKILGHGSDSLLDALDTVLGGFILGSVVTPVAWAFNLVDQKNEASGLIRKLVQAGIRRLGKAKGKERYELIDAAHTTIVVSAFFDVTRESGVKLSKDHLRSLGPAFDSALELQYWRGCLLSDAQLSFHYLNLGHLVGMDEEAISVLKDRATVRYRAYFADLAADVPEFSLWARLGGLAEIRDTGQAVLAAVNAQSWALNRLNEILLARGVERDDDLTPGAKLLAKSNQAVLAKPITPDGVGAVNQVTLPAVWRIYQAPRFRSVVTTGDVPANDYDWESLDVHDDLDRFLGSYLFSPRSVESPLLLLGHPGAGKSLFSKVLAARLPAKDFIVVRVELRRVNADARVPAQIQEALDLLVNDRVKWGDLVDEAPERTRVVILDGLDELLQASTAERKDYLEQVAEFQAAEADLGYPVVVVVTSRTVVADRVRVAPWTTVVKLEDFSEEQMLSWLEIWRGQNLPAITSGRMGELRPDVATELSDLTAQPLLLLMLALYSADPKAEPLEAGTSRDVFYERILTSFVRRELAKARPEVAQDAVDEEMWRLGVAAFAMFNRDRQSVRDHDLGSDIRVLTQTSSDLEPHRLGQRIIGRFFFIHTDEADGHRDEDVRRAYEFLHATFGEYLVAHHTIRVLREVARTRRSTPAGRRYDDDLIFALLSHQTLATRATTINFLTTLLRRLPAEERFDCARALVHLAGEYRDRRGGTGFAGYRPTPVDHLREMAAYSANLVLLLALAGDDVPFVDDAERIAMVRLWRAGLPAPGWRSLVEVIDFGSEGKPVKRLPALPGWATELAYYSMTDDKGGLDTHSNGLALQGLDAEELRRPKMTQVTGLLLSTVAHSIWGGEKPDLQFPLDLLRDARLEPGLSNWRGFDLYYAVVHFLQRWLGQLEYEAVQELVSLAHDANDLGLVDFDDFIPAIAAFPRLLVDVPALNDPSKYSRKWGPVVLLAGEEVQNEEGRTLLRSLRQGLAPDVKAAEPRYQAMAAIRWMSGISGNGAAE</sequence>
<dbReference type="SUPFAM" id="SSF52540">
    <property type="entry name" value="P-loop containing nucleoside triphosphate hydrolases"/>
    <property type="match status" value="1"/>
</dbReference>
<dbReference type="InterPro" id="IPR054567">
    <property type="entry name" value="NNH7"/>
</dbReference>
<evidence type="ECO:0000313" key="4">
    <source>
        <dbReference type="Proteomes" id="UP000215563"/>
    </source>
</evidence>
<evidence type="ECO:0000259" key="2">
    <source>
        <dbReference type="SMART" id="SM00382"/>
    </source>
</evidence>
<dbReference type="Pfam" id="PF22738">
    <property type="entry name" value="NNH7"/>
    <property type="match status" value="2"/>
</dbReference>
<dbReference type="EMBL" id="NMQU01000038">
    <property type="protein sequence ID" value="OXM50706.1"/>
    <property type="molecule type" value="Genomic_DNA"/>
</dbReference>
<keyword evidence="3" id="KW-0067">ATP-binding</keyword>
<keyword evidence="3" id="KW-0547">Nucleotide-binding</keyword>
<comment type="caution">
    <text evidence="3">The sequence shown here is derived from an EMBL/GenBank/DDBJ whole genome shotgun (WGS) entry which is preliminary data.</text>
</comment>
<organism evidence="3 4">
    <name type="scientific">Amycolatopsis alba DSM 44262</name>
    <dbReference type="NCBI Taxonomy" id="1125972"/>
    <lineage>
        <taxon>Bacteria</taxon>
        <taxon>Bacillati</taxon>
        <taxon>Actinomycetota</taxon>
        <taxon>Actinomycetes</taxon>
        <taxon>Pseudonocardiales</taxon>
        <taxon>Pseudonocardiaceae</taxon>
        <taxon>Amycolatopsis</taxon>
    </lineage>
</organism>
<keyword evidence="1" id="KW-0175">Coiled coil</keyword>
<dbReference type="SMART" id="SM00382">
    <property type="entry name" value="AAA"/>
    <property type="match status" value="1"/>
</dbReference>
<dbReference type="GO" id="GO:0005524">
    <property type="term" value="F:ATP binding"/>
    <property type="evidence" value="ECO:0007669"/>
    <property type="project" value="UniProtKB-KW"/>
</dbReference>
<protein>
    <submittedName>
        <fullName evidence="3">ATP-binding protein</fullName>
    </submittedName>
</protein>
<keyword evidence="4" id="KW-1185">Reference proteome</keyword>
<dbReference type="Proteomes" id="UP000215563">
    <property type="component" value="Unassembled WGS sequence"/>
</dbReference>
<dbReference type="Gene3D" id="3.40.50.300">
    <property type="entry name" value="P-loop containing nucleotide triphosphate hydrolases"/>
    <property type="match status" value="1"/>
</dbReference>
<accession>A0A229RVM1</accession>
<reference evidence="3 4" key="1">
    <citation type="submission" date="2017-07" db="EMBL/GenBank/DDBJ databases">
        <title>Amycolatopsis alba DSM 44262 Genome sequencing and assembly.</title>
        <authorList>
            <person name="Kaur N."/>
            <person name="Mayilraj S."/>
        </authorList>
    </citation>
    <scope>NUCLEOTIDE SEQUENCE [LARGE SCALE GENOMIC DNA]</scope>
    <source>
        <strain evidence="3 4">DSM 44262</strain>
    </source>
</reference>
<dbReference type="AlphaFoldDB" id="A0A229RVM1"/>
<evidence type="ECO:0000256" key="1">
    <source>
        <dbReference type="SAM" id="Coils"/>
    </source>
</evidence>
<dbReference type="InterPro" id="IPR027417">
    <property type="entry name" value="P-loop_NTPase"/>
</dbReference>
<dbReference type="InterPro" id="IPR003593">
    <property type="entry name" value="AAA+_ATPase"/>
</dbReference>
<dbReference type="RefSeq" id="WP_020635811.1">
    <property type="nucleotide sequence ID" value="NZ_KB913032.1"/>
</dbReference>
<gene>
    <name evidence="3" type="ORF">CFP75_15705</name>
</gene>
<name>A0A229RVM1_AMYAL</name>
<dbReference type="OrthoDB" id="419933at2"/>
<evidence type="ECO:0000313" key="3">
    <source>
        <dbReference type="EMBL" id="OXM50706.1"/>
    </source>
</evidence>
<proteinExistence type="predicted"/>
<feature type="coiled-coil region" evidence="1">
    <location>
        <begin position="391"/>
        <end position="418"/>
    </location>
</feature>
<feature type="domain" description="AAA+ ATPase" evidence="2">
    <location>
        <begin position="311"/>
        <end position="529"/>
    </location>
</feature>